<dbReference type="PANTHER" id="PTHR15725">
    <property type="entry name" value="ZN-FINGER, C-X8-C-X5-C-X3-H TYPE-CONTAINING"/>
    <property type="match status" value="1"/>
</dbReference>
<evidence type="ECO:0000256" key="1">
    <source>
        <dbReference type="PROSITE-ProRule" id="PRU00723"/>
    </source>
</evidence>
<dbReference type="FunFam" id="4.10.1000.10:FF:000026">
    <property type="entry name" value="Zinc finger CCCH domain-containing protein 11A"/>
    <property type="match status" value="1"/>
</dbReference>
<dbReference type="SMART" id="SM00356">
    <property type="entry name" value="ZnF_C3H1"/>
    <property type="match status" value="3"/>
</dbReference>
<feature type="region of interest" description="Disordered" evidence="2">
    <location>
        <begin position="273"/>
        <end position="322"/>
    </location>
</feature>
<dbReference type="PANTHER" id="PTHR15725:SF14">
    <property type="entry name" value="ZINC FINGER CCCH DOMAIN-CONTAINING PROTEIN 11A"/>
    <property type="match status" value="1"/>
</dbReference>
<dbReference type="PROSITE" id="PS50103">
    <property type="entry name" value="ZF_C3H1"/>
    <property type="match status" value="1"/>
</dbReference>
<accession>A0ABD1EYN7</accession>
<dbReference type="GO" id="GO:0008270">
    <property type="term" value="F:zinc ion binding"/>
    <property type="evidence" value="ECO:0007669"/>
    <property type="project" value="UniProtKB-KW"/>
</dbReference>
<keyword evidence="1" id="KW-0479">Metal-binding</keyword>
<evidence type="ECO:0000259" key="3">
    <source>
        <dbReference type="PROSITE" id="PS50103"/>
    </source>
</evidence>
<keyword evidence="1" id="KW-0863">Zinc-finger</keyword>
<dbReference type="Gene3D" id="4.10.1000.10">
    <property type="entry name" value="Zinc finger, CCCH-type"/>
    <property type="match status" value="1"/>
</dbReference>
<feature type="compositionally biased region" description="Acidic residues" evidence="2">
    <location>
        <begin position="301"/>
        <end position="319"/>
    </location>
</feature>
<dbReference type="Pfam" id="PF15663">
    <property type="entry name" value="zf-CCCH_3"/>
    <property type="match status" value="1"/>
</dbReference>
<evidence type="ECO:0000313" key="5">
    <source>
        <dbReference type="Proteomes" id="UP001566132"/>
    </source>
</evidence>
<keyword evidence="5" id="KW-1185">Reference proteome</keyword>
<dbReference type="InterPro" id="IPR000571">
    <property type="entry name" value="Znf_CCCH"/>
</dbReference>
<reference evidence="4 5" key="1">
    <citation type="submission" date="2024-05" db="EMBL/GenBank/DDBJ databases">
        <title>Genetic variation in Jamaican populations of the coffee berry borer (Hypothenemus hampei).</title>
        <authorList>
            <person name="Errbii M."/>
            <person name="Myrie A."/>
        </authorList>
    </citation>
    <scope>NUCLEOTIDE SEQUENCE [LARGE SCALE GENOMIC DNA]</scope>
    <source>
        <strain evidence="4">JA-Hopewell-2020-01-JO</strain>
        <tissue evidence="4">Whole body</tissue>
    </source>
</reference>
<comment type="caution">
    <text evidence="4">The sequence shown here is derived from an EMBL/GenBank/DDBJ whole genome shotgun (WGS) entry which is preliminary data.</text>
</comment>
<keyword evidence="1" id="KW-0862">Zinc</keyword>
<evidence type="ECO:0000313" key="4">
    <source>
        <dbReference type="EMBL" id="KAL1505789.1"/>
    </source>
</evidence>
<dbReference type="Proteomes" id="UP001566132">
    <property type="component" value="Unassembled WGS sequence"/>
</dbReference>
<evidence type="ECO:0000256" key="2">
    <source>
        <dbReference type="SAM" id="MobiDB-lite"/>
    </source>
</evidence>
<dbReference type="AlphaFoldDB" id="A0ABD1EYN7"/>
<protein>
    <recommendedName>
        <fullName evidence="3">C3H1-type domain-containing protein</fullName>
    </recommendedName>
</protein>
<dbReference type="EMBL" id="JBDJPC010000004">
    <property type="protein sequence ID" value="KAL1505789.1"/>
    <property type="molecule type" value="Genomic_DNA"/>
</dbReference>
<gene>
    <name evidence="4" type="ORF">ABEB36_005269</name>
</gene>
<dbReference type="InterPro" id="IPR041686">
    <property type="entry name" value="Znf-CCCH_3"/>
</dbReference>
<feature type="zinc finger region" description="C3H1-type" evidence="1">
    <location>
        <begin position="22"/>
        <end position="49"/>
    </location>
</feature>
<feature type="compositionally biased region" description="Polar residues" evidence="2">
    <location>
        <begin position="233"/>
        <end position="243"/>
    </location>
</feature>
<name>A0ABD1EYN7_HYPHA</name>
<sequence length="429" mass="49252">MPEEQYYCTDNFFKKMTDLESPKKNNDCYFYYYSTCSKGDSCGFRHEPSALGCETTCSFWKEGKCLNVHCNFRHMELRKNRKAIPCYWESQPGGCLKPHCPFMHQNLRLNLADNNISKSDGSIPENCTQATKTASPDSLVVVQFEEESDSESVSMVSPEKIGISKMKTTEEIQLEKIAAESASFYSYTDTNVNQPLSEEDLRQKLINRVKSSRGISNKRPISARLGFEDNQKMDSTSNDSLNTNKRRKIAETNIEDIKIKTLEEIRAERLASRIADSKSPKDSKTKNSKHSPIRLSRELEESITENEEAEVSSTIDDEPDQFKKTYDNSIEQIPTKPLRRLNIKKNKTTQESVKNYKQDEINEDKTSVDLHIGHEESLENVENFEVEDKTTPTKTIDESLLLDDTEEDFNINMKSEEELWGDIDNLLDD</sequence>
<feature type="region of interest" description="Disordered" evidence="2">
    <location>
        <begin position="220"/>
        <end position="244"/>
    </location>
</feature>
<proteinExistence type="predicted"/>
<organism evidence="4 5">
    <name type="scientific">Hypothenemus hampei</name>
    <name type="common">Coffee berry borer</name>
    <dbReference type="NCBI Taxonomy" id="57062"/>
    <lineage>
        <taxon>Eukaryota</taxon>
        <taxon>Metazoa</taxon>
        <taxon>Ecdysozoa</taxon>
        <taxon>Arthropoda</taxon>
        <taxon>Hexapoda</taxon>
        <taxon>Insecta</taxon>
        <taxon>Pterygota</taxon>
        <taxon>Neoptera</taxon>
        <taxon>Endopterygota</taxon>
        <taxon>Coleoptera</taxon>
        <taxon>Polyphaga</taxon>
        <taxon>Cucujiformia</taxon>
        <taxon>Curculionidae</taxon>
        <taxon>Scolytinae</taxon>
        <taxon>Hypothenemus</taxon>
    </lineage>
</organism>
<feature type="compositionally biased region" description="Basic and acidic residues" evidence="2">
    <location>
        <begin position="273"/>
        <end position="285"/>
    </location>
</feature>
<feature type="domain" description="C3H1-type" evidence="3">
    <location>
        <begin position="22"/>
        <end position="49"/>
    </location>
</feature>